<dbReference type="Gene3D" id="3.30.530.20">
    <property type="match status" value="1"/>
</dbReference>
<organism evidence="1 2">
    <name type="scientific">Dyella jiangningensis</name>
    <dbReference type="NCBI Taxonomy" id="1379159"/>
    <lineage>
        <taxon>Bacteria</taxon>
        <taxon>Pseudomonadati</taxon>
        <taxon>Pseudomonadota</taxon>
        <taxon>Gammaproteobacteria</taxon>
        <taxon>Lysobacterales</taxon>
        <taxon>Rhodanobacteraceae</taxon>
        <taxon>Dyella</taxon>
    </lineage>
</organism>
<dbReference type="SUPFAM" id="SSF55961">
    <property type="entry name" value="Bet v1-like"/>
    <property type="match status" value="1"/>
</dbReference>
<evidence type="ECO:0000313" key="1">
    <source>
        <dbReference type="EMBL" id="RAO74706.1"/>
    </source>
</evidence>
<dbReference type="Pfam" id="PF10604">
    <property type="entry name" value="Polyketide_cyc2"/>
    <property type="match status" value="1"/>
</dbReference>
<dbReference type="InterPro" id="IPR019587">
    <property type="entry name" value="Polyketide_cyclase/dehydratase"/>
</dbReference>
<proteinExistence type="predicted"/>
<reference evidence="1 2" key="1">
    <citation type="journal article" date="2018" name="Genet. Mol. Biol.">
        <title>The genome sequence of Dyella jiangningensis FCAV SCS01 from a lignocellulose-decomposing microbial consortium metagenome reveals potential for biotechnological applications.</title>
        <authorList>
            <person name="Desiderato J.G."/>
            <person name="Alvarenga D.O."/>
            <person name="Constancio M.T.L."/>
            <person name="Alves L.M.C."/>
            <person name="Varani A.M."/>
        </authorList>
    </citation>
    <scope>NUCLEOTIDE SEQUENCE [LARGE SCALE GENOMIC DNA]</scope>
    <source>
        <strain evidence="1 2">FCAV SCS01</strain>
    </source>
</reference>
<accession>A0A328P131</accession>
<keyword evidence="2" id="KW-1185">Reference proteome</keyword>
<dbReference type="CDD" id="cd08862">
    <property type="entry name" value="SRPBCC_Smu440-like"/>
    <property type="match status" value="1"/>
</dbReference>
<dbReference type="InterPro" id="IPR023393">
    <property type="entry name" value="START-like_dom_sf"/>
</dbReference>
<dbReference type="Proteomes" id="UP000248926">
    <property type="component" value="Unassembled WGS sequence"/>
</dbReference>
<dbReference type="OrthoDB" id="9810827at2"/>
<sequence>MWTHEESVEIRATPVRIWALFADVSGWKAWNAGIEHIELHGAFASGTSFTMRPPGADAFVSTLIDVREHEGFTDETVIDGTRVIVGHRIQPMPSGGVRVTYSTRITGPSADAFGPMVTGDFADVLQGLKAMAEQSTP</sequence>
<gene>
    <name evidence="1" type="ORF">CA260_20040</name>
</gene>
<dbReference type="AlphaFoldDB" id="A0A328P131"/>
<name>A0A328P131_9GAMM</name>
<dbReference type="EMBL" id="NFZS01000006">
    <property type="protein sequence ID" value="RAO74706.1"/>
    <property type="molecule type" value="Genomic_DNA"/>
</dbReference>
<dbReference type="RefSeq" id="WP_111984879.1">
    <property type="nucleotide sequence ID" value="NZ_NFZS01000006.1"/>
</dbReference>
<evidence type="ECO:0000313" key="2">
    <source>
        <dbReference type="Proteomes" id="UP000248926"/>
    </source>
</evidence>
<protein>
    <submittedName>
        <fullName evidence="1">Polyketide cyclase/dehydrase</fullName>
    </submittedName>
</protein>
<comment type="caution">
    <text evidence="1">The sequence shown here is derived from an EMBL/GenBank/DDBJ whole genome shotgun (WGS) entry which is preliminary data.</text>
</comment>